<reference evidence="1 2" key="1">
    <citation type="submission" date="2018-03" db="EMBL/GenBank/DDBJ databases">
        <authorList>
            <person name="Gully D."/>
        </authorList>
    </citation>
    <scope>NUCLEOTIDE SEQUENCE [LARGE SCALE GENOMIC DNA]</scope>
    <source>
        <strain evidence="1">ORS3257</strain>
    </source>
</reference>
<accession>A0A2U3PW45</accession>
<name>A0A2U3PW45_9BRAD</name>
<protein>
    <submittedName>
        <fullName evidence="1">Uncharacterized protein</fullName>
    </submittedName>
</protein>
<sequence>MQVGADRTAHHHRRRSLGAGLKHFVPFSGAHLLALRTYGAMNRSSHFNQLMSDATDLSPGMHVVHTRPSNRLKDLKLSVQSIIGATEKANVRTPN</sequence>
<gene>
    <name evidence="1" type="ORF">BRAD3257_2316</name>
</gene>
<proteinExistence type="predicted"/>
<organism evidence="1 2">
    <name type="scientific">Bradyrhizobium vignae</name>
    <dbReference type="NCBI Taxonomy" id="1549949"/>
    <lineage>
        <taxon>Bacteria</taxon>
        <taxon>Pseudomonadati</taxon>
        <taxon>Pseudomonadota</taxon>
        <taxon>Alphaproteobacteria</taxon>
        <taxon>Hyphomicrobiales</taxon>
        <taxon>Nitrobacteraceae</taxon>
        <taxon>Bradyrhizobium</taxon>
    </lineage>
</organism>
<dbReference type="EMBL" id="LS398110">
    <property type="protein sequence ID" value="SPP93392.1"/>
    <property type="molecule type" value="Genomic_DNA"/>
</dbReference>
<dbReference type="AlphaFoldDB" id="A0A2U3PW45"/>
<dbReference type="KEGG" id="bvz:BRAD3257_2316"/>
<dbReference type="Proteomes" id="UP000246085">
    <property type="component" value="Chromosome BRAD3257"/>
</dbReference>
<evidence type="ECO:0000313" key="2">
    <source>
        <dbReference type="Proteomes" id="UP000246085"/>
    </source>
</evidence>
<evidence type="ECO:0000313" key="1">
    <source>
        <dbReference type="EMBL" id="SPP93392.1"/>
    </source>
</evidence>